<keyword evidence="3" id="KW-1185">Reference proteome</keyword>
<proteinExistence type="predicted"/>
<evidence type="ECO:0000313" key="3">
    <source>
        <dbReference type="Proteomes" id="UP001357485"/>
    </source>
</evidence>
<reference evidence="2 3" key="1">
    <citation type="submission" date="2023-08" db="EMBL/GenBank/DDBJ databases">
        <title>Black Yeasts Isolated from many extreme environments.</title>
        <authorList>
            <person name="Coleine C."/>
            <person name="Stajich J.E."/>
            <person name="Selbmann L."/>
        </authorList>
    </citation>
    <scope>NUCLEOTIDE SEQUENCE [LARGE SCALE GENOMIC DNA]</scope>
    <source>
        <strain evidence="2 3">CCFEE 536</strain>
    </source>
</reference>
<feature type="region of interest" description="Disordered" evidence="1">
    <location>
        <begin position="1"/>
        <end position="43"/>
    </location>
</feature>
<dbReference type="EMBL" id="JAVRRA010016631">
    <property type="protein sequence ID" value="KAK5201448.1"/>
    <property type="molecule type" value="Genomic_DNA"/>
</dbReference>
<organism evidence="2 3">
    <name type="scientific">Cryomyces antarcticus</name>
    <dbReference type="NCBI Taxonomy" id="329879"/>
    <lineage>
        <taxon>Eukaryota</taxon>
        <taxon>Fungi</taxon>
        <taxon>Dikarya</taxon>
        <taxon>Ascomycota</taxon>
        <taxon>Pezizomycotina</taxon>
        <taxon>Dothideomycetes</taxon>
        <taxon>Dothideomycetes incertae sedis</taxon>
        <taxon>Cryomyces</taxon>
    </lineage>
</organism>
<accession>A0ABR0LPL1</accession>
<feature type="compositionally biased region" description="Polar residues" evidence="1">
    <location>
        <begin position="1"/>
        <end position="25"/>
    </location>
</feature>
<comment type="caution">
    <text evidence="2">The sequence shown here is derived from an EMBL/GenBank/DDBJ whole genome shotgun (WGS) entry which is preliminary data.</text>
</comment>
<protein>
    <submittedName>
        <fullName evidence="2">Uncharacterized protein</fullName>
    </submittedName>
</protein>
<name>A0ABR0LPL1_9PEZI</name>
<dbReference type="Proteomes" id="UP001357485">
    <property type="component" value="Unassembled WGS sequence"/>
</dbReference>
<evidence type="ECO:0000256" key="1">
    <source>
        <dbReference type="SAM" id="MobiDB-lite"/>
    </source>
</evidence>
<sequence>MEGATSEQQRTPAHGSATTLDSPLSSPEIEITEPEDMRNEAMDSIQLIDDEEDDSSVRSLIGDFPYADRRTPVEAVQLMLDHFAKGG</sequence>
<evidence type="ECO:0000313" key="2">
    <source>
        <dbReference type="EMBL" id="KAK5201448.1"/>
    </source>
</evidence>
<gene>
    <name evidence="2" type="ORF">LTR16_002641</name>
</gene>